<feature type="compositionally biased region" description="Low complexity" evidence="3">
    <location>
        <begin position="10"/>
        <end position="27"/>
    </location>
</feature>
<feature type="region of interest" description="Disordered" evidence="3">
    <location>
        <begin position="1"/>
        <end position="27"/>
    </location>
</feature>
<dbReference type="GO" id="GO:0032259">
    <property type="term" value="P:methylation"/>
    <property type="evidence" value="ECO:0007669"/>
    <property type="project" value="UniProtKB-KW"/>
</dbReference>
<dbReference type="CDD" id="cd02440">
    <property type="entry name" value="AdoMet_MTases"/>
    <property type="match status" value="1"/>
</dbReference>
<reference evidence="5 6" key="1">
    <citation type="submission" date="2019-02" db="EMBL/GenBank/DDBJ databases">
        <title>Draft Genome Sequence of Streptomyces sp. AM-2504, identified by 16S rRNA comparative analysis as a Streptomyces Kasugaensis strain.</title>
        <authorList>
            <person name="Napolioni V."/>
            <person name="Giuliodori A.M."/>
            <person name="Spurio R."/>
            <person name="Fabbretti A."/>
        </authorList>
    </citation>
    <scope>NUCLEOTIDE SEQUENCE [LARGE SCALE GENOMIC DNA]</scope>
    <source>
        <strain evidence="5 6">AM-2504</strain>
    </source>
</reference>
<protein>
    <submittedName>
        <fullName evidence="5">Class I SAM-dependent methyltransferase</fullName>
    </submittedName>
</protein>
<keyword evidence="6" id="KW-1185">Reference proteome</keyword>
<organism evidence="5 6">
    <name type="scientific">Streptomyces kasugaensis</name>
    <dbReference type="NCBI Taxonomy" id="1946"/>
    <lineage>
        <taxon>Bacteria</taxon>
        <taxon>Bacillati</taxon>
        <taxon>Actinomycetota</taxon>
        <taxon>Actinomycetes</taxon>
        <taxon>Kitasatosporales</taxon>
        <taxon>Streptomycetaceae</taxon>
        <taxon>Streptomyces</taxon>
    </lineage>
</organism>
<sequence length="317" mass="33907">MTTEQSQPMTGTAPSAEAAPAAGGTPSTEEMVLANQANWDARTPVHVASEFYGLDGSRTAEDWFAPFEWTDLGSLQGRDVLHLQCHLGTETAAFAERGAAHTVGLDFSAAAVAEARRLAAAAGRDVEFVRSDVHRAVEALGDRRFDVVYTGKGALCYLPDLTAWAGVISSLLRPGGTFYLVEFHPLLDALGPTTSPDPQQLRLHYDYLGGRGPIRSDTPRTYTDGPPLTGATTSYEWRHGIGEVVSAVTGAGLTVQLVRETELLPWKRFDAMVPADNGWWRLPPSEPVIPLLFALRAVKPAAGHVPPGARSGHGDTA</sequence>
<dbReference type="Proteomes" id="UP000292452">
    <property type="component" value="Unassembled WGS sequence"/>
</dbReference>
<proteinExistence type="predicted"/>
<feature type="domain" description="Methyltransferase" evidence="4">
    <location>
        <begin position="80"/>
        <end position="176"/>
    </location>
</feature>
<keyword evidence="2 5" id="KW-0808">Transferase</keyword>
<evidence type="ECO:0000313" key="6">
    <source>
        <dbReference type="Proteomes" id="UP000292452"/>
    </source>
</evidence>
<dbReference type="EMBL" id="SIXH01000062">
    <property type="protein sequence ID" value="TBO59841.1"/>
    <property type="molecule type" value="Genomic_DNA"/>
</dbReference>
<dbReference type="SUPFAM" id="SSF53335">
    <property type="entry name" value="S-adenosyl-L-methionine-dependent methyltransferases"/>
    <property type="match status" value="1"/>
</dbReference>
<dbReference type="InterPro" id="IPR041698">
    <property type="entry name" value="Methyltransf_25"/>
</dbReference>
<dbReference type="PANTHER" id="PTHR43861:SF1">
    <property type="entry name" value="TRANS-ACONITATE 2-METHYLTRANSFERASE"/>
    <property type="match status" value="1"/>
</dbReference>
<name>A0A4V2JJ03_STRKA</name>
<evidence type="ECO:0000256" key="3">
    <source>
        <dbReference type="SAM" id="MobiDB-lite"/>
    </source>
</evidence>
<comment type="caution">
    <text evidence="5">The sequence shown here is derived from an EMBL/GenBank/DDBJ whole genome shotgun (WGS) entry which is preliminary data.</text>
</comment>
<dbReference type="GO" id="GO:0008168">
    <property type="term" value="F:methyltransferase activity"/>
    <property type="evidence" value="ECO:0007669"/>
    <property type="project" value="UniProtKB-KW"/>
</dbReference>
<evidence type="ECO:0000313" key="5">
    <source>
        <dbReference type="EMBL" id="TBO59841.1"/>
    </source>
</evidence>
<dbReference type="Gene3D" id="3.40.50.150">
    <property type="entry name" value="Vaccinia Virus protein VP39"/>
    <property type="match status" value="1"/>
</dbReference>
<evidence type="ECO:0000256" key="2">
    <source>
        <dbReference type="ARBA" id="ARBA00022679"/>
    </source>
</evidence>
<dbReference type="Pfam" id="PF13649">
    <property type="entry name" value="Methyltransf_25"/>
    <property type="match status" value="1"/>
</dbReference>
<accession>A0A4V2JJ03</accession>
<dbReference type="InterPro" id="IPR029063">
    <property type="entry name" value="SAM-dependent_MTases_sf"/>
</dbReference>
<evidence type="ECO:0000256" key="1">
    <source>
        <dbReference type="ARBA" id="ARBA00022603"/>
    </source>
</evidence>
<dbReference type="PANTHER" id="PTHR43861">
    <property type="entry name" value="TRANS-ACONITATE 2-METHYLTRANSFERASE-RELATED"/>
    <property type="match status" value="1"/>
</dbReference>
<dbReference type="AlphaFoldDB" id="A0A4V2JJ03"/>
<evidence type="ECO:0000259" key="4">
    <source>
        <dbReference type="Pfam" id="PF13649"/>
    </source>
</evidence>
<keyword evidence="1 5" id="KW-0489">Methyltransferase</keyword>
<dbReference type="GO" id="GO:0017000">
    <property type="term" value="P:antibiotic biosynthetic process"/>
    <property type="evidence" value="ECO:0007669"/>
    <property type="project" value="UniProtKB-ARBA"/>
</dbReference>
<gene>
    <name evidence="5" type="ORF">EYS09_09785</name>
</gene>